<proteinExistence type="inferred from homology"/>
<dbReference type="GO" id="GO:0015087">
    <property type="term" value="F:cobalt ion transmembrane transporter activity"/>
    <property type="evidence" value="ECO:0007669"/>
    <property type="project" value="TreeGrafter"/>
</dbReference>
<organism evidence="13 14">
    <name type="scientific">Thioploca ingrica</name>
    <dbReference type="NCBI Taxonomy" id="40754"/>
    <lineage>
        <taxon>Bacteria</taxon>
        <taxon>Pseudomonadati</taxon>
        <taxon>Pseudomonadota</taxon>
        <taxon>Gammaproteobacteria</taxon>
        <taxon>Thiotrichales</taxon>
        <taxon>Thiotrichaceae</taxon>
        <taxon>Thioploca</taxon>
    </lineage>
</organism>
<name>A0A090BW26_9GAMM</name>
<evidence type="ECO:0000313" key="13">
    <source>
        <dbReference type="EMBL" id="BAP57871.1"/>
    </source>
</evidence>
<evidence type="ECO:0000256" key="3">
    <source>
        <dbReference type="ARBA" id="ARBA00022448"/>
    </source>
</evidence>
<comment type="subcellular location">
    <subcellularLocation>
        <location evidence="1">Cell membrane</location>
        <topology evidence="1">Multi-pass membrane protein</topology>
    </subcellularLocation>
</comment>
<evidence type="ECO:0000256" key="5">
    <source>
        <dbReference type="ARBA" id="ARBA00022692"/>
    </source>
</evidence>
<dbReference type="PANTHER" id="PTHR46494">
    <property type="entry name" value="CORA FAMILY METAL ION TRANSPORTER (EUROFUNG)"/>
    <property type="match status" value="1"/>
</dbReference>
<dbReference type="Gene3D" id="1.20.58.340">
    <property type="entry name" value="Magnesium transport protein CorA, transmembrane region"/>
    <property type="match status" value="2"/>
</dbReference>
<comment type="function">
    <text evidence="11">Mediates influx of magnesium ions. Alternates between open and closed states. Activated by low cytoplasmic Mg(2+) levels. Inactive when cytoplasmic Mg(2+) levels are high.</text>
</comment>
<evidence type="ECO:0000256" key="6">
    <source>
        <dbReference type="ARBA" id="ARBA00022842"/>
    </source>
</evidence>
<dbReference type="InterPro" id="IPR045861">
    <property type="entry name" value="CorA_cytoplasmic_dom"/>
</dbReference>
<evidence type="ECO:0000256" key="10">
    <source>
        <dbReference type="ARBA" id="ARBA00034269"/>
    </source>
</evidence>
<protein>
    <submittedName>
        <fullName evidence="13">Putative Mg2+ and Co2+ transporter, CorA-like protein</fullName>
    </submittedName>
</protein>
<dbReference type="FunFam" id="1.20.58.340:FF:000004">
    <property type="entry name" value="Magnesium transport protein CorA"/>
    <property type="match status" value="1"/>
</dbReference>
<dbReference type="GO" id="GO:0050897">
    <property type="term" value="F:cobalt ion binding"/>
    <property type="evidence" value="ECO:0007669"/>
    <property type="project" value="TreeGrafter"/>
</dbReference>
<evidence type="ECO:0000256" key="9">
    <source>
        <dbReference type="ARBA" id="ARBA00023136"/>
    </source>
</evidence>
<evidence type="ECO:0000256" key="11">
    <source>
        <dbReference type="ARBA" id="ARBA00045497"/>
    </source>
</evidence>
<feature type="transmembrane region" description="Helical" evidence="12">
    <location>
        <begin position="261"/>
        <end position="284"/>
    </location>
</feature>
<dbReference type="AlphaFoldDB" id="A0A090BW26"/>
<accession>A0A090BW26</accession>
<keyword evidence="7 12" id="KW-1133">Transmembrane helix</keyword>
<dbReference type="CDD" id="cd12822">
    <property type="entry name" value="TmCorA-like"/>
    <property type="match status" value="1"/>
</dbReference>
<evidence type="ECO:0000256" key="2">
    <source>
        <dbReference type="ARBA" id="ARBA00009765"/>
    </source>
</evidence>
<dbReference type="GO" id="GO:0000287">
    <property type="term" value="F:magnesium ion binding"/>
    <property type="evidence" value="ECO:0007669"/>
    <property type="project" value="TreeGrafter"/>
</dbReference>
<dbReference type="SUPFAM" id="SSF144083">
    <property type="entry name" value="Magnesium transport protein CorA, transmembrane region"/>
    <property type="match status" value="1"/>
</dbReference>
<evidence type="ECO:0000256" key="8">
    <source>
        <dbReference type="ARBA" id="ARBA00023065"/>
    </source>
</evidence>
<sequence>MELIFFPTNQAPYIVNSPQPISTDGFVWLDFDRHLEPNWVEKLKATLGNDFEIHERHVRDSLNFAHPPYFDTMPHYEMLIFRGFCSDDPDNELATTPVAFFLFKSGLITIRSAGNHSILDIRQHLLDESGRVPARPEGLMHLILDAMVDRFLLMHQPLSEQLDQWRDKLLRIEKAFADWHHLTVHRSQLRQLEILCEQQIDALSAWREDTHCPMDDYLIVRFNDLQEHIARVLHYVQGLLNEIDFLMQLQFAAAAQRTNHIVSILTIVSVTFLPLHLLAGIFGMNFAHIPLVQQPYGFYWLLLSMIGIGIGVFTLFKWKRWI</sequence>
<dbReference type="InterPro" id="IPR002523">
    <property type="entry name" value="MgTranspt_CorA/ZnTranspt_ZntB"/>
</dbReference>
<keyword evidence="6" id="KW-0460">Magnesium</keyword>
<keyword evidence="9 12" id="KW-0472">Membrane</keyword>
<gene>
    <name evidence="13" type="ORF">THII_3574</name>
</gene>
<dbReference type="EMBL" id="AP014633">
    <property type="protein sequence ID" value="BAP57871.1"/>
    <property type="molecule type" value="Genomic_DNA"/>
</dbReference>
<dbReference type="SUPFAM" id="SSF143865">
    <property type="entry name" value="CorA soluble domain-like"/>
    <property type="match status" value="1"/>
</dbReference>
<feature type="transmembrane region" description="Helical" evidence="12">
    <location>
        <begin position="296"/>
        <end position="316"/>
    </location>
</feature>
<dbReference type="Proteomes" id="UP000031623">
    <property type="component" value="Chromosome"/>
</dbReference>
<keyword evidence="8" id="KW-0406">Ion transport</keyword>
<dbReference type="PANTHER" id="PTHR46494:SF1">
    <property type="entry name" value="CORA FAMILY METAL ION TRANSPORTER (EUROFUNG)"/>
    <property type="match status" value="1"/>
</dbReference>
<evidence type="ECO:0000256" key="7">
    <source>
        <dbReference type="ARBA" id="ARBA00022989"/>
    </source>
</evidence>
<keyword evidence="4" id="KW-1003">Cell membrane</keyword>
<evidence type="ECO:0000313" key="14">
    <source>
        <dbReference type="Proteomes" id="UP000031623"/>
    </source>
</evidence>
<keyword evidence="14" id="KW-1185">Reference proteome</keyword>
<reference evidence="13 14" key="1">
    <citation type="journal article" date="2014" name="ISME J.">
        <title>Ecophysiology of Thioploca ingrica as revealed by the complete genome sequence supplemented with proteomic evidence.</title>
        <authorList>
            <person name="Kojima H."/>
            <person name="Ogura Y."/>
            <person name="Yamamoto N."/>
            <person name="Togashi T."/>
            <person name="Mori H."/>
            <person name="Watanabe T."/>
            <person name="Nemoto F."/>
            <person name="Kurokawa K."/>
            <person name="Hayashi T."/>
            <person name="Fukui M."/>
        </authorList>
    </citation>
    <scope>NUCLEOTIDE SEQUENCE [LARGE SCALE GENOMIC DNA]</scope>
</reference>
<evidence type="ECO:0000256" key="4">
    <source>
        <dbReference type="ARBA" id="ARBA00022475"/>
    </source>
</evidence>
<dbReference type="InterPro" id="IPR045863">
    <property type="entry name" value="CorA_TM1_TM2"/>
</dbReference>
<keyword evidence="3" id="KW-0813">Transport</keyword>
<dbReference type="GO" id="GO:0005886">
    <property type="term" value="C:plasma membrane"/>
    <property type="evidence" value="ECO:0007669"/>
    <property type="project" value="UniProtKB-SubCell"/>
</dbReference>
<comment type="similarity">
    <text evidence="2">Belongs to the CorA metal ion transporter (MIT) (TC 1.A.35) family.</text>
</comment>
<dbReference type="GO" id="GO:0015095">
    <property type="term" value="F:magnesium ion transmembrane transporter activity"/>
    <property type="evidence" value="ECO:0007669"/>
    <property type="project" value="TreeGrafter"/>
</dbReference>
<keyword evidence="5 12" id="KW-0812">Transmembrane</keyword>
<evidence type="ECO:0000256" key="1">
    <source>
        <dbReference type="ARBA" id="ARBA00004651"/>
    </source>
</evidence>
<dbReference type="KEGG" id="tig:THII_3574"/>
<evidence type="ECO:0000256" key="12">
    <source>
        <dbReference type="SAM" id="Phobius"/>
    </source>
</evidence>
<dbReference type="STRING" id="40754.THII_3574"/>
<dbReference type="Pfam" id="PF01544">
    <property type="entry name" value="CorA"/>
    <property type="match status" value="1"/>
</dbReference>
<dbReference type="OrthoDB" id="9803416at2"/>
<dbReference type="HOGENOM" id="CLU_007127_0_0_6"/>
<comment type="catalytic activity">
    <reaction evidence="10">
        <text>Mg(2+)(in) = Mg(2+)(out)</text>
        <dbReference type="Rhea" id="RHEA:29827"/>
        <dbReference type="ChEBI" id="CHEBI:18420"/>
    </reaction>
</comment>
<dbReference type="Gene3D" id="3.30.460.20">
    <property type="entry name" value="CorA soluble domain-like"/>
    <property type="match status" value="1"/>
</dbReference>